<evidence type="ECO:0000256" key="1">
    <source>
        <dbReference type="SAM" id="MobiDB-lite"/>
    </source>
</evidence>
<comment type="caution">
    <text evidence="2">The sequence shown here is derived from an EMBL/GenBank/DDBJ whole genome shotgun (WGS) entry which is preliminary data.</text>
</comment>
<dbReference type="InterPro" id="IPR036397">
    <property type="entry name" value="RNaseH_sf"/>
</dbReference>
<dbReference type="GO" id="GO:0003676">
    <property type="term" value="F:nucleic acid binding"/>
    <property type="evidence" value="ECO:0007669"/>
    <property type="project" value="InterPro"/>
</dbReference>
<name>A0A1D2NFB1_ORCCI</name>
<dbReference type="InterPro" id="IPR051274">
    <property type="entry name" value="3-5_Exoribonuclease"/>
</dbReference>
<sequence>MGMSCISQIPYPSYATRWVNIRTIFDRAYRYRIRWVSLKAVLDLFGIPFVGRAHNGLDDSANICTILQLLLKCGCNVYQTERILLQTEEQETNEQRILNDKSAGKYDLATVVPVRKECIYVYPSVYGYSLESHTSKSAMTMNAADYSQQSVASISSSSCESIASDCSNKENSIPTMYIPSKVSSESKNRASNGSKDTTITGSCGTPIVGGSSRRYNKKKKNSQLKNAGSASPSSCLKNGSKVGTELEADNSQLQSNKLDSHGSSLSHLQPLMVSELSTSRKV</sequence>
<feature type="region of interest" description="Disordered" evidence="1">
    <location>
        <begin position="177"/>
        <end position="282"/>
    </location>
</feature>
<feature type="compositionally biased region" description="Polar residues" evidence="1">
    <location>
        <begin position="181"/>
        <end position="203"/>
    </location>
</feature>
<dbReference type="AlphaFoldDB" id="A0A1D2NFB1"/>
<dbReference type="STRING" id="48709.A0A1D2NFB1"/>
<feature type="compositionally biased region" description="Polar residues" evidence="1">
    <location>
        <begin position="223"/>
        <end position="237"/>
    </location>
</feature>
<organism evidence="2 3">
    <name type="scientific">Orchesella cincta</name>
    <name type="common">Springtail</name>
    <name type="synonym">Podura cincta</name>
    <dbReference type="NCBI Taxonomy" id="48709"/>
    <lineage>
        <taxon>Eukaryota</taxon>
        <taxon>Metazoa</taxon>
        <taxon>Ecdysozoa</taxon>
        <taxon>Arthropoda</taxon>
        <taxon>Hexapoda</taxon>
        <taxon>Collembola</taxon>
        <taxon>Entomobryomorpha</taxon>
        <taxon>Entomobryoidea</taxon>
        <taxon>Orchesellidae</taxon>
        <taxon>Orchesellinae</taxon>
        <taxon>Orchesella</taxon>
    </lineage>
</organism>
<dbReference type="PANTHER" id="PTHR23044:SF61">
    <property type="entry name" value="3'-5' EXORIBONUCLEASE 1-RELATED"/>
    <property type="match status" value="1"/>
</dbReference>
<dbReference type="Proteomes" id="UP000094527">
    <property type="component" value="Unassembled WGS sequence"/>
</dbReference>
<dbReference type="Gene3D" id="3.30.420.10">
    <property type="entry name" value="Ribonuclease H-like superfamily/Ribonuclease H"/>
    <property type="match status" value="1"/>
</dbReference>
<evidence type="ECO:0000313" key="2">
    <source>
        <dbReference type="EMBL" id="ODN03943.1"/>
    </source>
</evidence>
<evidence type="ECO:0000313" key="3">
    <source>
        <dbReference type="Proteomes" id="UP000094527"/>
    </source>
</evidence>
<gene>
    <name evidence="2" type="ORF">Ocin01_02741</name>
</gene>
<feature type="compositionally biased region" description="Polar residues" evidence="1">
    <location>
        <begin position="249"/>
        <end position="267"/>
    </location>
</feature>
<dbReference type="EMBL" id="LJIJ01000059">
    <property type="protein sequence ID" value="ODN03943.1"/>
    <property type="molecule type" value="Genomic_DNA"/>
</dbReference>
<accession>A0A1D2NFB1</accession>
<dbReference type="OrthoDB" id="448399at2759"/>
<reference evidence="2 3" key="1">
    <citation type="journal article" date="2016" name="Genome Biol. Evol.">
        <title>Gene Family Evolution Reflects Adaptation to Soil Environmental Stressors in the Genome of the Collembolan Orchesella cincta.</title>
        <authorList>
            <person name="Faddeeva-Vakhrusheva A."/>
            <person name="Derks M.F."/>
            <person name="Anvar S.Y."/>
            <person name="Agamennone V."/>
            <person name="Suring W."/>
            <person name="Smit S."/>
            <person name="van Straalen N.M."/>
            <person name="Roelofs D."/>
        </authorList>
    </citation>
    <scope>NUCLEOTIDE SEQUENCE [LARGE SCALE GENOMIC DNA]</scope>
    <source>
        <tissue evidence="2">Mixed pool</tissue>
    </source>
</reference>
<dbReference type="PANTHER" id="PTHR23044">
    <property type="entry name" value="3'-5' EXONUCLEASE ERI1-RELATED"/>
    <property type="match status" value="1"/>
</dbReference>
<dbReference type="InterPro" id="IPR012337">
    <property type="entry name" value="RNaseH-like_sf"/>
</dbReference>
<keyword evidence="3" id="KW-1185">Reference proteome</keyword>
<proteinExistence type="predicted"/>
<protein>
    <submittedName>
        <fullName evidence="2">3'-5' exoribonuclease 1</fullName>
    </submittedName>
</protein>
<dbReference type="SUPFAM" id="SSF53098">
    <property type="entry name" value="Ribonuclease H-like"/>
    <property type="match status" value="1"/>
</dbReference>